<gene>
    <name evidence="7" type="ORF">WJX72_009610</name>
</gene>
<dbReference type="EMBL" id="JALJOR010000002">
    <property type="protein sequence ID" value="KAK9824352.1"/>
    <property type="molecule type" value="Genomic_DNA"/>
</dbReference>
<keyword evidence="8" id="KW-1185">Reference proteome</keyword>
<feature type="domain" description="Myb-like" evidence="5">
    <location>
        <begin position="26"/>
        <end position="78"/>
    </location>
</feature>
<evidence type="ECO:0000259" key="6">
    <source>
        <dbReference type="PROSITE" id="PS51294"/>
    </source>
</evidence>
<feature type="compositionally biased region" description="Low complexity" evidence="4">
    <location>
        <begin position="1"/>
        <end position="11"/>
    </location>
</feature>
<proteinExistence type="predicted"/>
<accession>A0AAW1QSC3</accession>
<feature type="compositionally biased region" description="Low complexity" evidence="4">
    <location>
        <begin position="194"/>
        <end position="205"/>
    </location>
</feature>
<keyword evidence="1" id="KW-0805">Transcription regulation</keyword>
<dbReference type="PROSITE" id="PS51294">
    <property type="entry name" value="HTH_MYB"/>
    <property type="match status" value="1"/>
</dbReference>
<evidence type="ECO:0000256" key="1">
    <source>
        <dbReference type="ARBA" id="ARBA00023015"/>
    </source>
</evidence>
<comment type="caution">
    <text evidence="7">The sequence shown here is derived from an EMBL/GenBank/DDBJ whole genome shotgun (WGS) entry which is preliminary data.</text>
</comment>
<dbReference type="PANTHER" id="PTHR12802">
    <property type="entry name" value="SWI/SNF COMPLEX-RELATED"/>
    <property type="match status" value="1"/>
</dbReference>
<dbReference type="PROSITE" id="PS50090">
    <property type="entry name" value="MYB_LIKE"/>
    <property type="match status" value="1"/>
</dbReference>
<protein>
    <submittedName>
        <fullName evidence="7">Uncharacterized protein</fullName>
    </submittedName>
</protein>
<sequence length="382" mass="41873">MASRGGSSERTSGGGRARRTYVLSKQREKWSAEEQALFEQAIARFWIGDKLNADWKTVAQFIPTKTVVQIRSHAQKHFLKLAKQQSAGGQQQAAPRHAAQQPHQAPPRASRAQSPIHQEHSPLQIHAQIKRKDPDFNPFEVESAAGHWAKPPLPRGDPATDQWPELPTSGPTEEEQPTSRNPSTGSSGERRTPAPRGRPGPQRSPDTSVNRSGMAGSQEGSARPHPGVLSQAGQVPPDLESPCSVNRGEFVAQLDWQKEADAVLGSLMHARALPATAEEALQQPAFAGPLVRAQSRAHSMGAHMSPRASQACRPTHFFDPLCAIIDQADVLEQMTPLDRETSLLLMNNLVSNMQSPQAWHDHIRMLQQTIPPATIRRPHAVH</sequence>
<dbReference type="Proteomes" id="UP001489004">
    <property type="component" value="Unassembled WGS sequence"/>
</dbReference>
<name>A0AAW1QSC3_9CHLO</name>
<reference evidence="7 8" key="1">
    <citation type="journal article" date="2024" name="Nat. Commun.">
        <title>Phylogenomics reveals the evolutionary origins of lichenization in chlorophyte algae.</title>
        <authorList>
            <person name="Puginier C."/>
            <person name="Libourel C."/>
            <person name="Otte J."/>
            <person name="Skaloud P."/>
            <person name="Haon M."/>
            <person name="Grisel S."/>
            <person name="Petersen M."/>
            <person name="Berrin J.G."/>
            <person name="Delaux P.M."/>
            <person name="Dal Grande F."/>
            <person name="Keller J."/>
        </authorList>
    </citation>
    <scope>NUCLEOTIDE SEQUENCE [LARGE SCALE GENOMIC DNA]</scope>
    <source>
        <strain evidence="7 8">SAG 2043</strain>
    </source>
</reference>
<dbReference type="SMART" id="SM00717">
    <property type="entry name" value="SANT"/>
    <property type="match status" value="1"/>
</dbReference>
<dbReference type="NCBIfam" id="TIGR01557">
    <property type="entry name" value="myb_SHAQKYF"/>
    <property type="match status" value="1"/>
</dbReference>
<feature type="domain" description="HTH myb-type" evidence="6">
    <location>
        <begin position="24"/>
        <end position="82"/>
    </location>
</feature>
<dbReference type="Pfam" id="PF00249">
    <property type="entry name" value="Myb_DNA-binding"/>
    <property type="match status" value="1"/>
</dbReference>
<dbReference type="SUPFAM" id="SSF46689">
    <property type="entry name" value="Homeodomain-like"/>
    <property type="match status" value="1"/>
</dbReference>
<dbReference type="InterPro" id="IPR006447">
    <property type="entry name" value="Myb_dom_plants"/>
</dbReference>
<evidence type="ECO:0000256" key="3">
    <source>
        <dbReference type="ARBA" id="ARBA00023242"/>
    </source>
</evidence>
<dbReference type="InterPro" id="IPR009057">
    <property type="entry name" value="Homeodomain-like_sf"/>
</dbReference>
<dbReference type="PANTHER" id="PTHR12802:SF155">
    <property type="entry name" value="DEUBIQUITINASE MYSM1"/>
    <property type="match status" value="1"/>
</dbReference>
<evidence type="ECO:0000313" key="8">
    <source>
        <dbReference type="Proteomes" id="UP001489004"/>
    </source>
</evidence>
<dbReference type="Gene3D" id="1.10.10.60">
    <property type="entry name" value="Homeodomain-like"/>
    <property type="match status" value="1"/>
</dbReference>
<evidence type="ECO:0000259" key="5">
    <source>
        <dbReference type="PROSITE" id="PS50090"/>
    </source>
</evidence>
<keyword evidence="3" id="KW-0539">Nucleus</keyword>
<feature type="region of interest" description="Disordered" evidence="4">
    <location>
        <begin position="80"/>
        <end position="119"/>
    </location>
</feature>
<dbReference type="CDD" id="cd00167">
    <property type="entry name" value="SANT"/>
    <property type="match status" value="1"/>
</dbReference>
<evidence type="ECO:0000256" key="4">
    <source>
        <dbReference type="SAM" id="MobiDB-lite"/>
    </source>
</evidence>
<feature type="region of interest" description="Disordered" evidence="4">
    <location>
        <begin position="1"/>
        <end position="24"/>
    </location>
</feature>
<dbReference type="InterPro" id="IPR017930">
    <property type="entry name" value="Myb_dom"/>
</dbReference>
<dbReference type="GO" id="GO:0003677">
    <property type="term" value="F:DNA binding"/>
    <property type="evidence" value="ECO:0007669"/>
    <property type="project" value="InterPro"/>
</dbReference>
<feature type="region of interest" description="Disordered" evidence="4">
    <location>
        <begin position="145"/>
        <end position="241"/>
    </location>
</feature>
<feature type="compositionally biased region" description="Polar residues" evidence="4">
    <location>
        <begin position="178"/>
        <end position="187"/>
    </location>
</feature>
<feature type="compositionally biased region" description="Low complexity" evidence="4">
    <location>
        <begin position="82"/>
        <end position="113"/>
    </location>
</feature>
<dbReference type="InterPro" id="IPR001005">
    <property type="entry name" value="SANT/Myb"/>
</dbReference>
<organism evidence="7 8">
    <name type="scientific">[Myrmecia] bisecta</name>
    <dbReference type="NCBI Taxonomy" id="41462"/>
    <lineage>
        <taxon>Eukaryota</taxon>
        <taxon>Viridiplantae</taxon>
        <taxon>Chlorophyta</taxon>
        <taxon>core chlorophytes</taxon>
        <taxon>Trebouxiophyceae</taxon>
        <taxon>Trebouxiales</taxon>
        <taxon>Trebouxiaceae</taxon>
        <taxon>Myrmecia</taxon>
    </lineage>
</organism>
<evidence type="ECO:0000313" key="7">
    <source>
        <dbReference type="EMBL" id="KAK9824352.1"/>
    </source>
</evidence>
<dbReference type="AlphaFoldDB" id="A0AAW1QSC3"/>
<evidence type="ECO:0000256" key="2">
    <source>
        <dbReference type="ARBA" id="ARBA00023163"/>
    </source>
</evidence>
<dbReference type="Pfam" id="PF24904">
    <property type="entry name" value="RVE6"/>
    <property type="match status" value="1"/>
</dbReference>
<keyword evidence="2" id="KW-0804">Transcription</keyword>